<dbReference type="InterPro" id="IPR004607">
    <property type="entry name" value="GART"/>
</dbReference>
<proteinExistence type="inferred from homology"/>
<evidence type="ECO:0000256" key="6">
    <source>
        <dbReference type="ARBA" id="ARBA00041324"/>
    </source>
</evidence>
<protein>
    <recommendedName>
        <fullName evidence="2">phosphoribosylglycinamide formyltransferase 1</fullName>
        <ecNumber evidence="2">2.1.2.2</ecNumber>
    </recommendedName>
    <alternativeName>
        <fullName evidence="7">5'-phosphoribosylglycinamide transformylase</fullName>
    </alternativeName>
    <alternativeName>
        <fullName evidence="6">GAR transformylase</fullName>
    </alternativeName>
</protein>
<dbReference type="PANTHER" id="PTHR43369:SF2">
    <property type="entry name" value="PHOSPHORIBOSYLGLYCINAMIDE FORMYLTRANSFERASE"/>
    <property type="match status" value="1"/>
</dbReference>
<dbReference type="SUPFAM" id="SSF53328">
    <property type="entry name" value="Formyltransferase"/>
    <property type="match status" value="1"/>
</dbReference>
<dbReference type="GO" id="GO:0004644">
    <property type="term" value="F:phosphoribosylglycinamide formyltransferase activity"/>
    <property type="evidence" value="ECO:0007669"/>
    <property type="project" value="UniProtKB-EC"/>
</dbReference>
<organism evidence="10 11">
    <name type="scientific">Candidatus Iainarchaeum sp</name>
    <dbReference type="NCBI Taxonomy" id="3101447"/>
    <lineage>
        <taxon>Archaea</taxon>
        <taxon>Candidatus Iainarchaeota</taxon>
        <taxon>Candidatus Iainarchaeia</taxon>
        <taxon>Candidatus Iainarchaeales</taxon>
        <taxon>Candidatus Iainarchaeaceae</taxon>
        <taxon>Candidatus Iainarchaeum</taxon>
    </lineage>
</organism>
<evidence type="ECO:0000256" key="8">
    <source>
        <dbReference type="ARBA" id="ARBA00047664"/>
    </source>
</evidence>
<dbReference type="EMBL" id="NZBD01000001">
    <property type="protein sequence ID" value="MAG17874.1"/>
    <property type="molecule type" value="Genomic_DNA"/>
</dbReference>
<reference evidence="11" key="1">
    <citation type="submission" date="2017-09" db="EMBL/GenBank/DDBJ databases">
        <title>The Reconstruction of 2,631 Draft Metagenome-Assembled Genomes from the Global Oceans.</title>
        <authorList>
            <person name="Tully B.J."/>
            <person name="Graham E.D."/>
            <person name="Heidelberg J.F."/>
        </authorList>
    </citation>
    <scope>NUCLEOTIDE SEQUENCE [LARGE SCALE GENOMIC DNA]</scope>
</reference>
<dbReference type="GO" id="GO:0005737">
    <property type="term" value="C:cytoplasm"/>
    <property type="evidence" value="ECO:0007669"/>
    <property type="project" value="TreeGrafter"/>
</dbReference>
<dbReference type="Proteomes" id="UP000226712">
    <property type="component" value="Unassembled WGS sequence"/>
</dbReference>
<dbReference type="InterPro" id="IPR002376">
    <property type="entry name" value="Formyl_transf_N"/>
</dbReference>
<evidence type="ECO:0000259" key="9">
    <source>
        <dbReference type="Pfam" id="PF00551"/>
    </source>
</evidence>
<feature type="domain" description="Formyl transferase N-terminal" evidence="9">
    <location>
        <begin position="6"/>
        <end position="187"/>
    </location>
</feature>
<keyword evidence="3 10" id="KW-0808">Transferase</keyword>
<evidence type="ECO:0000313" key="11">
    <source>
        <dbReference type="Proteomes" id="UP000226712"/>
    </source>
</evidence>
<dbReference type="CDD" id="cd08645">
    <property type="entry name" value="FMT_core_GART"/>
    <property type="match status" value="1"/>
</dbReference>
<evidence type="ECO:0000256" key="1">
    <source>
        <dbReference type="ARBA" id="ARBA00005054"/>
    </source>
</evidence>
<dbReference type="PANTHER" id="PTHR43369">
    <property type="entry name" value="PHOSPHORIBOSYLGLYCINAMIDE FORMYLTRANSFERASE"/>
    <property type="match status" value="1"/>
</dbReference>
<evidence type="ECO:0000256" key="2">
    <source>
        <dbReference type="ARBA" id="ARBA00012254"/>
    </source>
</evidence>
<dbReference type="GO" id="GO:0006189">
    <property type="term" value="P:'de novo' IMP biosynthetic process"/>
    <property type="evidence" value="ECO:0007669"/>
    <property type="project" value="UniProtKB-UniPathway"/>
</dbReference>
<evidence type="ECO:0000256" key="5">
    <source>
        <dbReference type="ARBA" id="ARBA00038440"/>
    </source>
</evidence>
<evidence type="ECO:0000256" key="4">
    <source>
        <dbReference type="ARBA" id="ARBA00022755"/>
    </source>
</evidence>
<comment type="pathway">
    <text evidence="1">Purine metabolism; IMP biosynthesis via de novo pathway; N(2)-formyl-N(1)-(5-phospho-D-ribosyl)glycinamide from N(1)-(5-phospho-D-ribosyl)glycinamide (10-formyl THF route): step 1/1.</text>
</comment>
<dbReference type="NCBIfam" id="TIGR00639">
    <property type="entry name" value="PurN"/>
    <property type="match status" value="1"/>
</dbReference>
<dbReference type="UniPathway" id="UPA00074">
    <property type="reaction ID" value="UER00126"/>
</dbReference>
<accession>A0A2D6LP62</accession>
<dbReference type="HAMAP" id="MF_01930">
    <property type="entry name" value="PurN"/>
    <property type="match status" value="1"/>
</dbReference>
<dbReference type="Gene3D" id="3.40.50.170">
    <property type="entry name" value="Formyl transferase, N-terminal domain"/>
    <property type="match status" value="1"/>
</dbReference>
<name>A0A2D6LP62_9ARCH</name>
<dbReference type="PROSITE" id="PS00373">
    <property type="entry name" value="GART"/>
    <property type="match status" value="1"/>
</dbReference>
<dbReference type="AlphaFoldDB" id="A0A2D6LP62"/>
<evidence type="ECO:0000313" key="10">
    <source>
        <dbReference type="EMBL" id="MAG17874.1"/>
    </source>
</evidence>
<gene>
    <name evidence="10" type="primary">purN</name>
    <name evidence="10" type="ORF">CL944_00160</name>
</gene>
<dbReference type="Pfam" id="PF00551">
    <property type="entry name" value="Formyl_trans_N"/>
    <property type="match status" value="1"/>
</dbReference>
<comment type="similarity">
    <text evidence="5">Belongs to the GART family.</text>
</comment>
<comment type="catalytic activity">
    <reaction evidence="8">
        <text>N(1)-(5-phospho-beta-D-ribosyl)glycinamide + (6R)-10-formyltetrahydrofolate = N(2)-formyl-N(1)-(5-phospho-beta-D-ribosyl)glycinamide + (6S)-5,6,7,8-tetrahydrofolate + H(+)</text>
        <dbReference type="Rhea" id="RHEA:15053"/>
        <dbReference type="ChEBI" id="CHEBI:15378"/>
        <dbReference type="ChEBI" id="CHEBI:57453"/>
        <dbReference type="ChEBI" id="CHEBI:143788"/>
        <dbReference type="ChEBI" id="CHEBI:147286"/>
        <dbReference type="ChEBI" id="CHEBI:195366"/>
        <dbReference type="EC" id="2.1.2.2"/>
    </reaction>
</comment>
<dbReference type="InterPro" id="IPR036477">
    <property type="entry name" value="Formyl_transf_N_sf"/>
</dbReference>
<evidence type="ECO:0000256" key="3">
    <source>
        <dbReference type="ARBA" id="ARBA00022679"/>
    </source>
</evidence>
<comment type="caution">
    <text evidence="10">The sequence shown here is derived from an EMBL/GenBank/DDBJ whole genome shotgun (WGS) entry which is preliminary data.</text>
</comment>
<evidence type="ECO:0000256" key="7">
    <source>
        <dbReference type="ARBA" id="ARBA00041682"/>
    </source>
</evidence>
<dbReference type="EC" id="2.1.2.2" evidence="2"/>
<dbReference type="InterPro" id="IPR001555">
    <property type="entry name" value="GART_AS"/>
</dbReference>
<keyword evidence="4" id="KW-0658">Purine biosynthesis</keyword>
<sequence length="199" mass="22331">MHMLSIGVLGSTKGTDLQAIIDAIENKELEAQIVLVAGDKEDAFILERARKHNLETFSIDYKKFKSREEAEKPIIEKFKEKGTDLILLIGFMKIISPDFVKEFKGRIWNIHPSLLPKYAGGMNLDVHEEVLKNNEKETGCTLHEVSEEVDKGKIILQKKVLIAEGETVDSLKGKVQKLEQECFLEAIKSVIDGKIIIGG</sequence>